<evidence type="ECO:0000256" key="1">
    <source>
        <dbReference type="ARBA" id="ARBA00022670"/>
    </source>
</evidence>
<evidence type="ECO:0000256" key="5">
    <source>
        <dbReference type="SAM" id="SignalP"/>
    </source>
</evidence>
<accession>A0A166ZSP7</accession>
<dbReference type="GO" id="GO:0006508">
    <property type="term" value="P:proteolysis"/>
    <property type="evidence" value="ECO:0007669"/>
    <property type="project" value="UniProtKB-KW"/>
</dbReference>
<keyword evidence="3" id="KW-0862">Zinc</keyword>
<dbReference type="InterPro" id="IPR035986">
    <property type="entry name" value="PKD_dom_sf"/>
</dbReference>
<sequence>MKHLTCAASLAIAALPALATQYQAVPAFTGNATMGINCVHAPGTDLVTNKADKCSQFVPPTNPRIDAQFPTPPTTNNIVYRNSQSKSFAAFDGYPMVVEVEQGKCYLRNELVNTIIAERNVAPEDFTTYSYDCPNGNEESYDDSNMLYKYIVSGAFQPQNDAHLYAGVTMQMAVDYLSELYPEQTSLCPAWNAHYCINQMQLRVNYSVDGQTYSSSWDGTYVNLAAGGNAFGQFAHGSSFDIVSHEIGHALLTWNSDLQYSGGEQSAVHEAFSDMTTIAARDYFFKQLQPTIDAFQDTPFGQSWQNGKAKKWWFAADRNFSGTPSRYINFPRFDLISVDDYRDIEEASGPHQKSGVLSKFFYLLSNQNGWDIEKAYKLVLSAAKQCFNSNSDIDHAGYCLVRQASDPVLVSTLLQQVGVTPSNSGVNNLQFDVTRLLDEAKYDITDRSFSYSQVDTLKVLVNGVAQVNWTKNTGQGSYSSVKSSNVMLDSGESVIELKVRLTNGQEKNAYRIVYGADTPRCVPETADIALSGLTVNGQHVNANSGYTFSTLQQPVYSLNQFMAQFDAQLNNRHVNVYADFNRNRVFEEKTDLLSNELLLSQSNVTTDVNFDFSNFQHIETGPMLLRIRIDDAKQSGCAKTATGQVMDLLIDFVQGSDIKTVEFTHQQVNDSITLTASSTGVENPTYNWYFNGQQVAQDTAVITRQMTETTKVRVDLLSNGQVVQTTEQDVTPVASPLLNFSCTVQQTQCQFSVQHDVLTVSPRYLWSFGDNANTKTTRYTNETFTFNYRDYGQFDVTLDLYLDSLNTRFTATKRVHVESLPDGVSFDVTVSQEEPLKVTLTPQLGALNIIDLRWNVEQVWHQPQDRPGPWDYTFAHAGTHDIYMALTLSNGAIHTIKQTVVLEDMTPPDVVTISSVDVSMKYGWWNSCWNEETIRGIRNNQVINSSYNYSKACINKIEVNATSSANSPIRTEFWIDANKNGVYEAKERNKYSSKLSLSSKSVNVCVVAYTDEQGSSAVPCVPQEGADSMQFQIVK</sequence>
<keyword evidence="4" id="KW-0482">Metalloprotease</keyword>
<comment type="caution">
    <text evidence="7">The sequence shown here is derived from an EMBL/GenBank/DDBJ whole genome shotgun (WGS) entry which is preliminary data.</text>
</comment>
<dbReference type="PANTHER" id="PTHR33794:SF1">
    <property type="entry name" value="BACILLOLYSIN"/>
    <property type="match status" value="1"/>
</dbReference>
<proteinExistence type="predicted"/>
<evidence type="ECO:0000256" key="3">
    <source>
        <dbReference type="ARBA" id="ARBA00022833"/>
    </source>
</evidence>
<evidence type="ECO:0000256" key="4">
    <source>
        <dbReference type="ARBA" id="ARBA00023049"/>
    </source>
</evidence>
<dbReference type="OrthoDB" id="6300155at2"/>
<feature type="domain" description="PKD" evidence="6">
    <location>
        <begin position="764"/>
        <end position="798"/>
    </location>
</feature>
<dbReference type="Gene3D" id="1.10.390.10">
    <property type="entry name" value="Neutral Protease Domain 2"/>
    <property type="match status" value="1"/>
</dbReference>
<dbReference type="PATRIC" id="fig|1365253.3.peg.3983"/>
<feature type="chain" id="PRO_5007883379" description="PKD domain-containing protein" evidence="5">
    <location>
        <begin position="20"/>
        <end position="1035"/>
    </location>
</feature>
<dbReference type="InterPro" id="IPR001570">
    <property type="entry name" value="Peptidase_M4_C_domain"/>
</dbReference>
<name>A0A166ZSP7_9GAMM</name>
<dbReference type="InterPro" id="IPR027268">
    <property type="entry name" value="Peptidase_M4/M1_CTD_sf"/>
</dbReference>
<evidence type="ECO:0000259" key="6">
    <source>
        <dbReference type="PROSITE" id="PS50093"/>
    </source>
</evidence>
<keyword evidence="2" id="KW-0378">Hydrolase</keyword>
<gene>
    <name evidence="7" type="ORF">N482_16225</name>
</gene>
<keyword evidence="1" id="KW-0645">Protease</keyword>
<dbReference type="InterPro" id="IPR050728">
    <property type="entry name" value="Zinc_Metalloprotease_M4"/>
</dbReference>
<dbReference type="Proteomes" id="UP000076587">
    <property type="component" value="Unassembled WGS sequence"/>
</dbReference>
<keyword evidence="5" id="KW-0732">Signal</keyword>
<dbReference type="RefSeq" id="WP_063378383.1">
    <property type="nucleotide sequence ID" value="NZ_AUXT01000189.1"/>
</dbReference>
<dbReference type="Pfam" id="PF02868">
    <property type="entry name" value="Peptidase_M4_C"/>
    <property type="match status" value="1"/>
</dbReference>
<dbReference type="AlphaFoldDB" id="A0A166ZSP7"/>
<dbReference type="Gene3D" id="3.10.170.10">
    <property type="match status" value="1"/>
</dbReference>
<feature type="signal peptide" evidence="5">
    <location>
        <begin position="1"/>
        <end position="19"/>
    </location>
</feature>
<evidence type="ECO:0000313" key="7">
    <source>
        <dbReference type="EMBL" id="KZN44624.1"/>
    </source>
</evidence>
<dbReference type="PROSITE" id="PS50093">
    <property type="entry name" value="PKD"/>
    <property type="match status" value="1"/>
</dbReference>
<organism evidence="7 8">
    <name type="scientific">Pseudoalteromonas luteoviolacea NCIMB 1942</name>
    <dbReference type="NCBI Taxonomy" id="1365253"/>
    <lineage>
        <taxon>Bacteria</taxon>
        <taxon>Pseudomonadati</taxon>
        <taxon>Pseudomonadota</taxon>
        <taxon>Gammaproteobacteria</taxon>
        <taxon>Alteromonadales</taxon>
        <taxon>Pseudoalteromonadaceae</taxon>
        <taxon>Pseudoalteromonas</taxon>
    </lineage>
</organism>
<dbReference type="EMBL" id="AUXT01000189">
    <property type="protein sequence ID" value="KZN44624.1"/>
    <property type="molecule type" value="Genomic_DNA"/>
</dbReference>
<reference evidence="7 8" key="1">
    <citation type="submission" date="2013-07" db="EMBL/GenBank/DDBJ databases">
        <title>Comparative Genomic and Metabolomic Analysis of Twelve Strains of Pseudoalteromonas luteoviolacea.</title>
        <authorList>
            <person name="Vynne N.G."/>
            <person name="Mansson M."/>
            <person name="Gram L."/>
        </authorList>
    </citation>
    <scope>NUCLEOTIDE SEQUENCE [LARGE SCALE GENOMIC DNA]</scope>
    <source>
        <strain evidence="7 8">NCIMB 1942</strain>
    </source>
</reference>
<dbReference type="GO" id="GO:0004222">
    <property type="term" value="F:metalloendopeptidase activity"/>
    <property type="evidence" value="ECO:0007669"/>
    <property type="project" value="InterPro"/>
</dbReference>
<protein>
    <recommendedName>
        <fullName evidence="6">PKD domain-containing protein</fullName>
    </recommendedName>
</protein>
<evidence type="ECO:0000256" key="2">
    <source>
        <dbReference type="ARBA" id="ARBA00022801"/>
    </source>
</evidence>
<dbReference type="SUPFAM" id="SSF49299">
    <property type="entry name" value="PKD domain"/>
    <property type="match status" value="1"/>
</dbReference>
<dbReference type="InterPro" id="IPR000601">
    <property type="entry name" value="PKD_dom"/>
</dbReference>
<dbReference type="SUPFAM" id="SSF55486">
    <property type="entry name" value="Metalloproteases ('zincins'), catalytic domain"/>
    <property type="match status" value="1"/>
</dbReference>
<evidence type="ECO:0000313" key="8">
    <source>
        <dbReference type="Proteomes" id="UP000076587"/>
    </source>
</evidence>
<dbReference type="PANTHER" id="PTHR33794">
    <property type="entry name" value="BACILLOLYSIN"/>
    <property type="match status" value="1"/>
</dbReference>